<evidence type="ECO:0000313" key="2">
    <source>
        <dbReference type="Proteomes" id="UP000539642"/>
    </source>
</evidence>
<sequence>MLCLQCVHWTVESFTYDILKETWDRLIGTPITPGYLQKFTRESQRLAIDFTETELPFKYCGKGCVDRFYVVRNHNDIKPKKKINSCSSFSLTEAVASEIPIPGPLWQICTTESHGPTVVRGHQFYPGLYENTLYFRIPAHNAIRPEIGNSGRCTVCGSEFEHGIMVHEVSSFCCNRHYLQWWKERNPKLFAKLNRRR</sequence>
<keyword evidence="2" id="KW-1185">Reference proteome</keyword>
<comment type="caution">
    <text evidence="1">The sequence shown here is derived from an EMBL/GenBank/DDBJ whole genome shotgun (WGS) entry which is preliminary data.</text>
</comment>
<name>A0A840UX91_9BACT</name>
<dbReference type="RefSeq" id="WP_183352327.1">
    <property type="nucleotide sequence ID" value="NZ_JACHEO010000028.1"/>
</dbReference>
<organism evidence="1 2">
    <name type="scientific">Desulfoprunum benzoelyticum</name>
    <dbReference type="NCBI Taxonomy" id="1506996"/>
    <lineage>
        <taxon>Bacteria</taxon>
        <taxon>Pseudomonadati</taxon>
        <taxon>Thermodesulfobacteriota</taxon>
        <taxon>Desulfobulbia</taxon>
        <taxon>Desulfobulbales</taxon>
        <taxon>Desulfobulbaceae</taxon>
        <taxon>Desulfoprunum</taxon>
    </lineage>
</organism>
<evidence type="ECO:0000313" key="1">
    <source>
        <dbReference type="EMBL" id="MBB5349543.1"/>
    </source>
</evidence>
<dbReference type="EMBL" id="JACHEO010000028">
    <property type="protein sequence ID" value="MBB5349543.1"/>
    <property type="molecule type" value="Genomic_DNA"/>
</dbReference>
<dbReference type="AlphaFoldDB" id="A0A840UX91"/>
<proteinExistence type="predicted"/>
<protein>
    <submittedName>
        <fullName evidence="1">Uncharacterized protein</fullName>
    </submittedName>
</protein>
<gene>
    <name evidence="1" type="ORF">HNQ81_003299</name>
</gene>
<accession>A0A840UX91</accession>
<dbReference type="Proteomes" id="UP000539642">
    <property type="component" value="Unassembled WGS sequence"/>
</dbReference>
<reference evidence="1 2" key="1">
    <citation type="submission" date="2020-08" db="EMBL/GenBank/DDBJ databases">
        <title>Genomic Encyclopedia of Type Strains, Phase IV (KMG-IV): sequencing the most valuable type-strain genomes for metagenomic binning, comparative biology and taxonomic classification.</title>
        <authorList>
            <person name="Goeker M."/>
        </authorList>
    </citation>
    <scope>NUCLEOTIDE SEQUENCE [LARGE SCALE GENOMIC DNA]</scope>
    <source>
        <strain evidence="1 2">DSM 28570</strain>
    </source>
</reference>